<evidence type="ECO:0008006" key="4">
    <source>
        <dbReference type="Google" id="ProtNLM"/>
    </source>
</evidence>
<name>A0A1R1JCX9_9BURK</name>
<dbReference type="AlphaFoldDB" id="A0A1R1JCX9"/>
<dbReference type="PROSITE" id="PS51257">
    <property type="entry name" value="PROKAR_LIPOPROTEIN"/>
    <property type="match status" value="1"/>
</dbReference>
<evidence type="ECO:0000256" key="1">
    <source>
        <dbReference type="SAM" id="SignalP"/>
    </source>
</evidence>
<keyword evidence="1" id="KW-0732">Signal</keyword>
<evidence type="ECO:0000313" key="3">
    <source>
        <dbReference type="Proteomes" id="UP000187194"/>
    </source>
</evidence>
<protein>
    <recommendedName>
        <fullName evidence="4">Glycine zipper 2TM domain-containing protein</fullName>
    </recommendedName>
</protein>
<organism evidence="2 3">
    <name type="scientific">Burkholderia ubonensis</name>
    <dbReference type="NCBI Taxonomy" id="101571"/>
    <lineage>
        <taxon>Bacteria</taxon>
        <taxon>Pseudomonadati</taxon>
        <taxon>Pseudomonadota</taxon>
        <taxon>Betaproteobacteria</taxon>
        <taxon>Burkholderiales</taxon>
        <taxon>Burkholderiaceae</taxon>
        <taxon>Burkholderia</taxon>
        <taxon>Burkholderia cepacia complex</taxon>
    </lineage>
</organism>
<accession>A0A1R1JCX9</accession>
<feature type="signal peptide" evidence="1">
    <location>
        <begin position="1"/>
        <end position="16"/>
    </location>
</feature>
<gene>
    <name evidence="2" type="ORF">BW685_13520</name>
</gene>
<feature type="chain" id="PRO_5012390289" description="Glycine zipper 2TM domain-containing protein" evidence="1">
    <location>
        <begin position="17"/>
        <end position="176"/>
    </location>
</feature>
<dbReference type="RefSeq" id="WP_076477164.1">
    <property type="nucleotide sequence ID" value="NZ_MTJZ01000012.1"/>
</dbReference>
<sequence>MRKVALTLIASSVTLAGCATPGMENKADAYNVLDVNQRQEVRTIEILTILPGKVQVSNEQNKKTAQLAGTMLGAIAGAAIGGTTGPGGWNRTGVGTVAGGAVGAAAGSMVNDKVLVDGVQIMYRDGKSAFASAQVGRVCEFKPGTALMVGSGKTTRIQPNSQCPVVDAAQQPAQVK</sequence>
<dbReference type="EMBL" id="MTJZ01000012">
    <property type="protein sequence ID" value="OMG73216.1"/>
    <property type="molecule type" value="Genomic_DNA"/>
</dbReference>
<comment type="caution">
    <text evidence="2">The sequence shown here is derived from an EMBL/GenBank/DDBJ whole genome shotgun (WGS) entry which is preliminary data.</text>
</comment>
<dbReference type="Proteomes" id="UP000187194">
    <property type="component" value="Unassembled WGS sequence"/>
</dbReference>
<reference evidence="2 3" key="1">
    <citation type="submission" date="2017-01" db="EMBL/GenBank/DDBJ databases">
        <title>Phylogeographic, genomic and meropenem susceptibility analysis of Burkholderia ubonensis.</title>
        <authorList>
            <person name="Price E.P."/>
            <person name="Sarovich D.S."/>
            <person name="Webb J.R."/>
            <person name="Hall C.M."/>
            <person name="Sahl J.W."/>
            <person name="Kaestli M."/>
            <person name="Mayo M."/>
            <person name="Harrington G."/>
            <person name="Baker A.L."/>
            <person name="Sidak-Loftis L.C."/>
            <person name="Lummis M."/>
            <person name="Schupp J.M."/>
            <person name="Gillece J.D."/>
            <person name="Tuanyok A."/>
            <person name="Warner J."/>
            <person name="Busch J.D."/>
            <person name="Keim P."/>
            <person name="Currie B.J."/>
            <person name="Wagner D.M."/>
        </authorList>
    </citation>
    <scope>NUCLEOTIDE SEQUENCE [LARGE SCALE GENOMIC DNA]</scope>
    <source>
        <strain evidence="2 3">A21</strain>
    </source>
</reference>
<evidence type="ECO:0000313" key="2">
    <source>
        <dbReference type="EMBL" id="OMG73216.1"/>
    </source>
</evidence>
<proteinExistence type="predicted"/>